<dbReference type="SUPFAM" id="SSF52540">
    <property type="entry name" value="P-loop containing nucleoside triphosphate hydrolases"/>
    <property type="match status" value="1"/>
</dbReference>
<comment type="similarity">
    <text evidence="1 5">Belongs to the CoaE family.</text>
</comment>
<dbReference type="EC" id="2.7.1.24" evidence="5 6"/>
<comment type="subcellular location">
    <subcellularLocation>
        <location evidence="5">Cytoplasm</location>
    </subcellularLocation>
</comment>
<evidence type="ECO:0000313" key="7">
    <source>
        <dbReference type="EMBL" id="MBV4396382.1"/>
    </source>
</evidence>
<sequence length="211" mass="23362">MEKFKVGITGGIGSGKSTVCRLFAQWNVTIIDADALSHELTGPGGKAVAAIRDAFGSQAINAKGGMDRAYMRQRVFEDDSVRHTLQAIIHPLIRQEMLSKTTNATGEYVIYDIPLLVESLHKYKDLLNVICVVDCEESEQIQRVQKRSGLSVEAIMNILKAQASREQRLAVANEVIFNGRGITHEQLQERAFALHQKWLLSARKLASASVD</sequence>
<dbReference type="Pfam" id="PF01121">
    <property type="entry name" value="CoaE"/>
    <property type="match status" value="1"/>
</dbReference>
<gene>
    <name evidence="5 7" type="primary">coaE</name>
    <name evidence="7" type="ORF">KU392_03800</name>
</gene>
<dbReference type="Proteomes" id="UP000722165">
    <property type="component" value="Unassembled WGS sequence"/>
</dbReference>
<dbReference type="InterPro" id="IPR027417">
    <property type="entry name" value="P-loop_NTPase"/>
</dbReference>
<dbReference type="CDD" id="cd02022">
    <property type="entry name" value="DPCK"/>
    <property type="match status" value="1"/>
</dbReference>
<keyword evidence="8" id="KW-1185">Reference proteome</keyword>
<keyword evidence="5 7" id="KW-0808">Transferase</keyword>
<comment type="caution">
    <text evidence="7">The sequence shown here is derived from an EMBL/GenBank/DDBJ whole genome shotgun (WGS) entry which is preliminary data.</text>
</comment>
<comment type="function">
    <text evidence="5">Catalyzes the phosphorylation of the 3'-hydroxyl group of dephosphocoenzyme A to form coenzyme A.</text>
</comment>
<name>A0ABS6NL75_9BURK</name>
<protein>
    <recommendedName>
        <fullName evidence="5 6">Dephospho-CoA kinase</fullName>
        <ecNumber evidence="5 6">2.7.1.24</ecNumber>
    </recommendedName>
    <alternativeName>
        <fullName evidence="5">Dephosphocoenzyme A kinase</fullName>
    </alternativeName>
</protein>
<dbReference type="EMBL" id="JAHSPR010000002">
    <property type="protein sequence ID" value="MBV4396382.1"/>
    <property type="molecule type" value="Genomic_DNA"/>
</dbReference>
<organism evidence="7 8">
    <name type="scientific">Advenella alkanexedens</name>
    <dbReference type="NCBI Taxonomy" id="1481665"/>
    <lineage>
        <taxon>Bacteria</taxon>
        <taxon>Pseudomonadati</taxon>
        <taxon>Pseudomonadota</taxon>
        <taxon>Betaproteobacteria</taxon>
        <taxon>Burkholderiales</taxon>
        <taxon>Alcaligenaceae</taxon>
    </lineage>
</organism>
<evidence type="ECO:0000256" key="2">
    <source>
        <dbReference type="ARBA" id="ARBA00022741"/>
    </source>
</evidence>
<feature type="binding site" evidence="5">
    <location>
        <begin position="13"/>
        <end position="18"/>
    </location>
    <ligand>
        <name>ATP</name>
        <dbReference type="ChEBI" id="CHEBI:30616"/>
    </ligand>
</feature>
<proteinExistence type="inferred from homology"/>
<evidence type="ECO:0000313" key="8">
    <source>
        <dbReference type="Proteomes" id="UP000722165"/>
    </source>
</evidence>
<reference evidence="7 8" key="1">
    <citation type="submission" date="2021-06" db="EMBL/GenBank/DDBJ databases">
        <authorList>
            <person name="Lu T."/>
            <person name="Wang Q."/>
            <person name="Han X."/>
        </authorList>
    </citation>
    <scope>NUCLEOTIDE SEQUENCE [LARGE SCALE GENOMIC DNA]</scope>
    <source>
        <strain evidence="7 8">LAM0050</strain>
    </source>
</reference>
<comment type="pathway">
    <text evidence="5">Cofactor biosynthesis; coenzyme A biosynthesis; CoA from (R)-pantothenate: step 5/5.</text>
</comment>
<dbReference type="Gene3D" id="3.40.50.300">
    <property type="entry name" value="P-loop containing nucleotide triphosphate hydrolases"/>
    <property type="match status" value="1"/>
</dbReference>
<dbReference type="RefSeq" id="WP_217734608.1">
    <property type="nucleotide sequence ID" value="NZ_JAHSPR010000002.1"/>
</dbReference>
<evidence type="ECO:0000256" key="3">
    <source>
        <dbReference type="ARBA" id="ARBA00022840"/>
    </source>
</evidence>
<dbReference type="PANTHER" id="PTHR10695:SF46">
    <property type="entry name" value="BIFUNCTIONAL COENZYME A SYNTHASE-RELATED"/>
    <property type="match status" value="1"/>
</dbReference>
<dbReference type="PANTHER" id="PTHR10695">
    <property type="entry name" value="DEPHOSPHO-COA KINASE-RELATED"/>
    <property type="match status" value="1"/>
</dbReference>
<evidence type="ECO:0000256" key="1">
    <source>
        <dbReference type="ARBA" id="ARBA00009018"/>
    </source>
</evidence>
<evidence type="ECO:0000256" key="5">
    <source>
        <dbReference type="HAMAP-Rule" id="MF_00376"/>
    </source>
</evidence>
<keyword evidence="4 5" id="KW-0173">Coenzyme A biosynthesis</keyword>
<evidence type="ECO:0000256" key="6">
    <source>
        <dbReference type="NCBIfam" id="TIGR00152"/>
    </source>
</evidence>
<keyword evidence="3 5" id="KW-0067">ATP-binding</keyword>
<dbReference type="NCBIfam" id="TIGR00152">
    <property type="entry name" value="dephospho-CoA kinase"/>
    <property type="match status" value="1"/>
</dbReference>
<dbReference type="HAMAP" id="MF_00376">
    <property type="entry name" value="Dephospho_CoA_kinase"/>
    <property type="match status" value="1"/>
</dbReference>
<keyword evidence="2 5" id="KW-0547">Nucleotide-binding</keyword>
<keyword evidence="5" id="KW-0963">Cytoplasm</keyword>
<keyword evidence="5 7" id="KW-0418">Kinase</keyword>
<comment type="catalytic activity">
    <reaction evidence="5">
        <text>3'-dephospho-CoA + ATP = ADP + CoA + H(+)</text>
        <dbReference type="Rhea" id="RHEA:18245"/>
        <dbReference type="ChEBI" id="CHEBI:15378"/>
        <dbReference type="ChEBI" id="CHEBI:30616"/>
        <dbReference type="ChEBI" id="CHEBI:57287"/>
        <dbReference type="ChEBI" id="CHEBI:57328"/>
        <dbReference type="ChEBI" id="CHEBI:456216"/>
        <dbReference type="EC" id="2.7.1.24"/>
    </reaction>
</comment>
<dbReference type="InterPro" id="IPR001977">
    <property type="entry name" value="Depp_CoAkinase"/>
</dbReference>
<accession>A0ABS6NL75</accession>
<dbReference type="PROSITE" id="PS51219">
    <property type="entry name" value="DPCK"/>
    <property type="match status" value="1"/>
</dbReference>
<dbReference type="GO" id="GO:0004140">
    <property type="term" value="F:dephospho-CoA kinase activity"/>
    <property type="evidence" value="ECO:0007669"/>
    <property type="project" value="UniProtKB-EC"/>
</dbReference>
<evidence type="ECO:0000256" key="4">
    <source>
        <dbReference type="ARBA" id="ARBA00022993"/>
    </source>
</evidence>